<dbReference type="SUPFAM" id="SSF56104">
    <property type="entry name" value="SAICAR synthase-like"/>
    <property type="match status" value="1"/>
</dbReference>
<gene>
    <name evidence="8" type="primary">purC</name>
    <name evidence="10" type="ORF">GGQ64_000001</name>
</gene>
<evidence type="ECO:0000313" key="10">
    <source>
        <dbReference type="EMBL" id="MBB3974825.1"/>
    </source>
</evidence>
<dbReference type="GO" id="GO:0004639">
    <property type="term" value="F:phosphoribosylaminoimidazolesuccinocarboxamide synthase activity"/>
    <property type="evidence" value="ECO:0007669"/>
    <property type="project" value="UniProtKB-UniRule"/>
</dbReference>
<dbReference type="Gene3D" id="3.30.470.20">
    <property type="entry name" value="ATP-grasp fold, B domain"/>
    <property type="match status" value="1"/>
</dbReference>
<dbReference type="Pfam" id="PF01259">
    <property type="entry name" value="SAICAR_synt"/>
    <property type="match status" value="1"/>
</dbReference>
<evidence type="ECO:0000256" key="3">
    <source>
        <dbReference type="ARBA" id="ARBA00022598"/>
    </source>
</evidence>
<keyword evidence="11" id="KW-1185">Reference proteome</keyword>
<name>A0A7W6GGY5_9HYPH</name>
<organism evidence="10 11">
    <name type="scientific">Mycoplana azooxidifex</name>
    <dbReference type="NCBI Taxonomy" id="1636188"/>
    <lineage>
        <taxon>Bacteria</taxon>
        <taxon>Pseudomonadati</taxon>
        <taxon>Pseudomonadota</taxon>
        <taxon>Alphaproteobacteria</taxon>
        <taxon>Hyphomicrobiales</taxon>
        <taxon>Rhizobiaceae</taxon>
        <taxon>Mycoplana</taxon>
    </lineage>
</organism>
<dbReference type="InterPro" id="IPR028923">
    <property type="entry name" value="SAICAR_synt/ADE2_N"/>
</dbReference>
<comment type="similarity">
    <text evidence="2 8">Belongs to the SAICAR synthetase family.</text>
</comment>
<reference evidence="10 11" key="1">
    <citation type="submission" date="2020-08" db="EMBL/GenBank/DDBJ databases">
        <title>Genomic Encyclopedia of Type Strains, Phase IV (KMG-IV): sequencing the most valuable type-strain genomes for metagenomic binning, comparative biology and taxonomic classification.</title>
        <authorList>
            <person name="Goeker M."/>
        </authorList>
    </citation>
    <scope>NUCLEOTIDE SEQUENCE [LARGE SCALE GENOMIC DNA]</scope>
    <source>
        <strain evidence="10 11">DSM 100211</strain>
    </source>
</reference>
<dbReference type="NCBIfam" id="NF009251">
    <property type="entry name" value="PRK12607.1"/>
    <property type="match status" value="1"/>
</dbReference>
<evidence type="ECO:0000256" key="2">
    <source>
        <dbReference type="ARBA" id="ARBA00010190"/>
    </source>
</evidence>
<feature type="domain" description="SAICAR synthetase/ADE2 N-terminal" evidence="9">
    <location>
        <begin position="19"/>
        <end position="267"/>
    </location>
</feature>
<dbReference type="AlphaFoldDB" id="A0A7W6GGY5"/>
<accession>A0A7W6GGY5</accession>
<evidence type="ECO:0000256" key="5">
    <source>
        <dbReference type="ARBA" id="ARBA00022755"/>
    </source>
</evidence>
<dbReference type="PANTHER" id="PTHR43700:SF1">
    <property type="entry name" value="PHOSPHORIBOSYLAMINOIMIDAZOLE-SUCCINOCARBOXAMIDE SYNTHASE"/>
    <property type="match status" value="1"/>
</dbReference>
<dbReference type="PROSITE" id="PS01058">
    <property type="entry name" value="SAICAR_SYNTHETASE_2"/>
    <property type="match status" value="1"/>
</dbReference>
<keyword evidence="3 8" id="KW-0436">Ligase</keyword>
<dbReference type="EC" id="6.3.2.6" evidence="8"/>
<keyword evidence="4 8" id="KW-0547">Nucleotide-binding</keyword>
<dbReference type="HAMAP" id="MF_00137">
    <property type="entry name" value="SAICAR_synth"/>
    <property type="match status" value="1"/>
</dbReference>
<dbReference type="GO" id="GO:0005524">
    <property type="term" value="F:ATP binding"/>
    <property type="evidence" value="ECO:0007669"/>
    <property type="project" value="UniProtKB-KW"/>
</dbReference>
<dbReference type="PROSITE" id="PS01057">
    <property type="entry name" value="SAICAR_SYNTHETASE_1"/>
    <property type="match status" value="1"/>
</dbReference>
<sequence>MSELRVLSDAFIPELPGRYKGKVRENYDLPDGSRIIIATDRLSAFDVILTSIPFKGQVLTQTARYWFEETADICPNHVLAYPDPNVVVGTRLDILPVEVVVRGYLAGTTSTSILTKYRNGEREMYGIRLPDGLRDNEKLPQPIITPTSKAFDGGHDEPLSGDEILSQGLLSADQWETVSSYALALFARGQARAAERGLILADTKYEFGTDKDGRIVLADEIHTPDSSRYWIADSYQAAFSAGTRPQSFDKDFVRAWVTERCDPYKDPIPEIPADLVDQTSNVYIKAYETITGQTFVPDLSGATVLERIRKNLAPYFQ</sequence>
<evidence type="ECO:0000256" key="8">
    <source>
        <dbReference type="HAMAP-Rule" id="MF_00137"/>
    </source>
</evidence>
<dbReference type="Gene3D" id="3.30.200.20">
    <property type="entry name" value="Phosphorylase Kinase, domain 1"/>
    <property type="match status" value="1"/>
</dbReference>
<evidence type="ECO:0000256" key="1">
    <source>
        <dbReference type="ARBA" id="ARBA00004672"/>
    </source>
</evidence>
<dbReference type="UniPathway" id="UPA00074">
    <property type="reaction ID" value="UER00131"/>
</dbReference>
<dbReference type="GO" id="GO:0005737">
    <property type="term" value="C:cytoplasm"/>
    <property type="evidence" value="ECO:0007669"/>
    <property type="project" value="TreeGrafter"/>
</dbReference>
<dbReference type="NCBIfam" id="NF010568">
    <property type="entry name" value="PRK13961.1"/>
    <property type="match status" value="1"/>
</dbReference>
<dbReference type="FunFam" id="3.30.470.20:FF:000015">
    <property type="entry name" value="Phosphoribosylaminoimidazole-succinocarboxamide synthase"/>
    <property type="match status" value="1"/>
</dbReference>
<keyword evidence="5 8" id="KW-0658">Purine biosynthesis</keyword>
<comment type="pathway">
    <text evidence="1 8">Purine metabolism; IMP biosynthesis via de novo pathway; 5-amino-1-(5-phospho-D-ribosyl)imidazole-4-carboxamide from 5-amino-1-(5-phospho-D-ribosyl)imidazole-4-carboxylate: step 1/2.</text>
</comment>
<dbReference type="CDD" id="cd01414">
    <property type="entry name" value="SAICAR_synt_Sc"/>
    <property type="match status" value="1"/>
</dbReference>
<dbReference type="Proteomes" id="UP000574761">
    <property type="component" value="Unassembled WGS sequence"/>
</dbReference>
<protein>
    <recommendedName>
        <fullName evidence="8">Phosphoribosylaminoimidazole-succinocarboxamide synthase</fullName>
        <ecNumber evidence="8">6.3.2.6</ecNumber>
    </recommendedName>
    <alternativeName>
        <fullName evidence="8">SAICAR synthetase</fullName>
    </alternativeName>
</protein>
<evidence type="ECO:0000256" key="7">
    <source>
        <dbReference type="ARBA" id="ARBA00048475"/>
    </source>
</evidence>
<comment type="caution">
    <text evidence="10">The sequence shown here is derived from an EMBL/GenBank/DDBJ whole genome shotgun (WGS) entry which is preliminary data.</text>
</comment>
<proteinExistence type="inferred from homology"/>
<comment type="catalytic activity">
    <reaction evidence="7 8">
        <text>5-amino-1-(5-phospho-D-ribosyl)imidazole-4-carboxylate + L-aspartate + ATP = (2S)-2-[5-amino-1-(5-phospho-beta-D-ribosyl)imidazole-4-carboxamido]succinate + ADP + phosphate + 2 H(+)</text>
        <dbReference type="Rhea" id="RHEA:22628"/>
        <dbReference type="ChEBI" id="CHEBI:15378"/>
        <dbReference type="ChEBI" id="CHEBI:29991"/>
        <dbReference type="ChEBI" id="CHEBI:30616"/>
        <dbReference type="ChEBI" id="CHEBI:43474"/>
        <dbReference type="ChEBI" id="CHEBI:58443"/>
        <dbReference type="ChEBI" id="CHEBI:77657"/>
        <dbReference type="ChEBI" id="CHEBI:456216"/>
        <dbReference type="EC" id="6.3.2.6"/>
    </reaction>
</comment>
<keyword evidence="6 8" id="KW-0067">ATP-binding</keyword>
<evidence type="ECO:0000259" key="9">
    <source>
        <dbReference type="Pfam" id="PF01259"/>
    </source>
</evidence>
<evidence type="ECO:0000313" key="11">
    <source>
        <dbReference type="Proteomes" id="UP000574761"/>
    </source>
</evidence>
<dbReference type="EMBL" id="JACIEE010000001">
    <property type="protein sequence ID" value="MBB3974825.1"/>
    <property type="molecule type" value="Genomic_DNA"/>
</dbReference>
<evidence type="ECO:0000256" key="4">
    <source>
        <dbReference type="ARBA" id="ARBA00022741"/>
    </source>
</evidence>
<dbReference type="InterPro" id="IPR018236">
    <property type="entry name" value="SAICAR_synthetase_CS"/>
</dbReference>
<dbReference type="GO" id="GO:0006189">
    <property type="term" value="P:'de novo' IMP biosynthetic process"/>
    <property type="evidence" value="ECO:0007669"/>
    <property type="project" value="UniProtKB-UniRule"/>
</dbReference>
<dbReference type="PANTHER" id="PTHR43700">
    <property type="entry name" value="PHOSPHORIBOSYLAMINOIMIDAZOLE-SUCCINOCARBOXAMIDE SYNTHASE"/>
    <property type="match status" value="1"/>
</dbReference>
<evidence type="ECO:0000256" key="6">
    <source>
        <dbReference type="ARBA" id="ARBA00022840"/>
    </source>
</evidence>